<dbReference type="AlphaFoldDB" id="A0A151Z709"/>
<proteinExistence type="predicted"/>
<dbReference type="InterPro" id="IPR005123">
    <property type="entry name" value="Oxoglu/Fe-dep_dioxygenase_dom"/>
</dbReference>
<keyword evidence="1" id="KW-0479">Metal-binding</keyword>
<dbReference type="OrthoDB" id="69177at2759"/>
<dbReference type="InParanoid" id="A0A151Z709"/>
<dbReference type="Pfam" id="PF13640">
    <property type="entry name" value="2OG-FeII_Oxy_3"/>
    <property type="match status" value="1"/>
</dbReference>
<organism evidence="4 5">
    <name type="scientific">Tieghemostelium lacteum</name>
    <name type="common">Slime mold</name>
    <name type="synonym">Dictyostelium lacteum</name>
    <dbReference type="NCBI Taxonomy" id="361077"/>
    <lineage>
        <taxon>Eukaryota</taxon>
        <taxon>Amoebozoa</taxon>
        <taxon>Evosea</taxon>
        <taxon>Eumycetozoa</taxon>
        <taxon>Dictyostelia</taxon>
        <taxon>Dictyosteliales</taxon>
        <taxon>Raperosteliaceae</taxon>
        <taxon>Tieghemostelium</taxon>
    </lineage>
</organism>
<accession>A0A151Z709</accession>
<evidence type="ECO:0000313" key="4">
    <source>
        <dbReference type="EMBL" id="KYQ89574.1"/>
    </source>
</evidence>
<keyword evidence="5" id="KW-1185">Reference proteome</keyword>
<reference evidence="4 5" key="1">
    <citation type="submission" date="2015-12" db="EMBL/GenBank/DDBJ databases">
        <title>Dictyostelia acquired genes for synthesis and detection of signals that induce cell-type specialization by lateral gene transfer from prokaryotes.</title>
        <authorList>
            <person name="Gloeckner G."/>
            <person name="Schaap P."/>
        </authorList>
    </citation>
    <scope>NUCLEOTIDE SEQUENCE [LARGE SCALE GENOMIC DNA]</scope>
    <source>
        <strain evidence="4 5">TK</strain>
    </source>
</reference>
<dbReference type="PANTHER" id="PTHR10869:SF241">
    <property type="entry name" value="FE2OG DIOXYGENASE DOMAIN-CONTAINING PROTEIN"/>
    <property type="match status" value="1"/>
</dbReference>
<evidence type="ECO:0000259" key="3">
    <source>
        <dbReference type="PROSITE" id="PS51471"/>
    </source>
</evidence>
<gene>
    <name evidence="4" type="ORF">DLAC_09529</name>
</gene>
<evidence type="ECO:0000256" key="1">
    <source>
        <dbReference type="ARBA" id="ARBA00022723"/>
    </source>
</evidence>
<dbReference type="Gene3D" id="2.60.120.620">
    <property type="entry name" value="q2cbj1_9rhob like domain"/>
    <property type="match status" value="1"/>
</dbReference>
<dbReference type="GO" id="GO:0004656">
    <property type="term" value="F:procollagen-proline 4-dioxygenase activity"/>
    <property type="evidence" value="ECO:0007669"/>
    <property type="project" value="TreeGrafter"/>
</dbReference>
<dbReference type="FunCoup" id="A0A151Z709">
    <property type="interactions" value="128"/>
</dbReference>
<dbReference type="InterPro" id="IPR044862">
    <property type="entry name" value="Pro_4_hyd_alph_FE2OG_OXY"/>
</dbReference>
<evidence type="ECO:0000256" key="2">
    <source>
        <dbReference type="ARBA" id="ARBA00023004"/>
    </source>
</evidence>
<dbReference type="GO" id="GO:0005783">
    <property type="term" value="C:endoplasmic reticulum"/>
    <property type="evidence" value="ECO:0007669"/>
    <property type="project" value="TreeGrafter"/>
</dbReference>
<dbReference type="InterPro" id="IPR045054">
    <property type="entry name" value="P4HA-like"/>
</dbReference>
<dbReference type="GO" id="GO:0046872">
    <property type="term" value="F:metal ion binding"/>
    <property type="evidence" value="ECO:0007669"/>
    <property type="project" value="UniProtKB-KW"/>
</dbReference>
<dbReference type="PANTHER" id="PTHR10869">
    <property type="entry name" value="PROLYL 4-HYDROXYLASE ALPHA SUBUNIT"/>
    <property type="match status" value="1"/>
</dbReference>
<dbReference type="Proteomes" id="UP000076078">
    <property type="component" value="Unassembled WGS sequence"/>
</dbReference>
<feature type="domain" description="Fe2OG dioxygenase" evidence="3">
    <location>
        <begin position="25"/>
        <end position="129"/>
    </location>
</feature>
<sequence length="134" mass="15748">MADKLWQRIKQFVPDEFNLARKYSLNERLRFLRYGPGQEFKTHMDGQYQRERGPRVGDRSYVTVQLYLNEGMKGGETTFFETYADCDNNNGIPVIPKMGSVLIFQHDILHEGSILKKGIKYVMRTDVMYTQKKD</sequence>
<dbReference type="PROSITE" id="PS51471">
    <property type="entry name" value="FE2OG_OXY"/>
    <property type="match status" value="1"/>
</dbReference>
<protein>
    <recommendedName>
        <fullName evidence="3">Fe2OG dioxygenase domain-containing protein</fullName>
    </recommendedName>
</protein>
<name>A0A151Z709_TIELA</name>
<dbReference type="STRING" id="361077.A0A151Z709"/>
<dbReference type="OMA" id="HANYHEG"/>
<keyword evidence="2" id="KW-0408">Iron</keyword>
<comment type="caution">
    <text evidence="4">The sequence shown here is derived from an EMBL/GenBank/DDBJ whole genome shotgun (WGS) entry which is preliminary data.</text>
</comment>
<dbReference type="EMBL" id="LODT01000039">
    <property type="protein sequence ID" value="KYQ89574.1"/>
    <property type="molecule type" value="Genomic_DNA"/>
</dbReference>
<evidence type="ECO:0000313" key="5">
    <source>
        <dbReference type="Proteomes" id="UP000076078"/>
    </source>
</evidence>